<dbReference type="AlphaFoldDB" id="A0A1I6G9U8"/>
<dbReference type="EMBL" id="FOYT01000001">
    <property type="protein sequence ID" value="SFR38945.1"/>
    <property type="molecule type" value="Genomic_DNA"/>
</dbReference>
<proteinExistence type="predicted"/>
<dbReference type="OrthoDB" id="242474at2157"/>
<sequence length="231" mass="23546">MPARHRLLLALVLVSVVGTAVAAPAAAREPPRAACAVCTDALDDAAAAAGVTLDPGDSTMVVTVAENGSTRWTARVALASGADRLANDSLRSAVVADAMDQGRPAATPEDVSSRLDGDTLVVSYRDTDAVESEVGVLLFTAFHASDPVRPFVAGGEGTVFVGADELVVRAPEGYAVSGRYGGAAVTADAVRWTGDAAGESSIDRSTAVAFVPDGAWFPRVRATLARLLVGL</sequence>
<gene>
    <name evidence="1" type="ORF">SAMN04487947_0798</name>
</gene>
<organism evidence="1 2">
    <name type="scientific">Halogeometricum rufum</name>
    <dbReference type="NCBI Taxonomy" id="553469"/>
    <lineage>
        <taxon>Archaea</taxon>
        <taxon>Methanobacteriati</taxon>
        <taxon>Methanobacteriota</taxon>
        <taxon>Stenosarchaea group</taxon>
        <taxon>Halobacteria</taxon>
        <taxon>Halobacteriales</taxon>
        <taxon>Haloferacaceae</taxon>
        <taxon>Halogeometricum</taxon>
    </lineage>
</organism>
<dbReference type="STRING" id="553469.SAMN04487947_0798"/>
<evidence type="ECO:0000313" key="2">
    <source>
        <dbReference type="Proteomes" id="UP000198531"/>
    </source>
</evidence>
<reference evidence="2" key="1">
    <citation type="submission" date="2016-10" db="EMBL/GenBank/DDBJ databases">
        <authorList>
            <person name="Varghese N."/>
            <person name="Submissions S."/>
        </authorList>
    </citation>
    <scope>NUCLEOTIDE SEQUENCE [LARGE SCALE GENOMIC DNA]</scope>
    <source>
        <strain evidence="2">CGMCC 1.7736</strain>
    </source>
</reference>
<evidence type="ECO:0000313" key="1">
    <source>
        <dbReference type="EMBL" id="SFR38945.1"/>
    </source>
</evidence>
<keyword evidence="2" id="KW-1185">Reference proteome</keyword>
<dbReference type="RefSeq" id="WP_089804797.1">
    <property type="nucleotide sequence ID" value="NZ_FOYT01000001.1"/>
</dbReference>
<dbReference type="Proteomes" id="UP000198531">
    <property type="component" value="Unassembled WGS sequence"/>
</dbReference>
<accession>A0A1I6G9U8</accession>
<protein>
    <submittedName>
        <fullName evidence="1">Uncharacterized protein</fullName>
    </submittedName>
</protein>
<name>A0A1I6G9U8_9EURY</name>